<protein>
    <submittedName>
        <fullName evidence="1">Uncharacterized protein</fullName>
    </submittedName>
</protein>
<evidence type="ECO:0000313" key="1">
    <source>
        <dbReference type="EMBL" id="KAK3079064.1"/>
    </source>
</evidence>
<organism evidence="1 2">
    <name type="scientific">Coniosporium uncinatum</name>
    <dbReference type="NCBI Taxonomy" id="93489"/>
    <lineage>
        <taxon>Eukaryota</taxon>
        <taxon>Fungi</taxon>
        <taxon>Dikarya</taxon>
        <taxon>Ascomycota</taxon>
        <taxon>Pezizomycotina</taxon>
        <taxon>Dothideomycetes</taxon>
        <taxon>Dothideomycetes incertae sedis</taxon>
        <taxon>Coniosporium</taxon>
    </lineage>
</organism>
<sequence length="108" mass="11313">MNITLIVNNHRSSHTSGSTYNMASAPIKPTSSIAALLAADRDFALSHSISATPGYTMPKAKDDAAGSHTGIHGAMPLPTPPSSISPMLVPYKNRPSSGRGRHPDHQGQ</sequence>
<feature type="non-terminal residue" evidence="1">
    <location>
        <position position="108"/>
    </location>
</feature>
<dbReference type="Proteomes" id="UP001186974">
    <property type="component" value="Unassembled WGS sequence"/>
</dbReference>
<evidence type="ECO:0000313" key="2">
    <source>
        <dbReference type="Proteomes" id="UP001186974"/>
    </source>
</evidence>
<dbReference type="EMBL" id="JAWDJW010001403">
    <property type="protein sequence ID" value="KAK3079064.1"/>
    <property type="molecule type" value="Genomic_DNA"/>
</dbReference>
<proteinExistence type="predicted"/>
<name>A0ACC3DQQ1_9PEZI</name>
<keyword evidence="2" id="KW-1185">Reference proteome</keyword>
<comment type="caution">
    <text evidence="1">The sequence shown here is derived from an EMBL/GenBank/DDBJ whole genome shotgun (WGS) entry which is preliminary data.</text>
</comment>
<gene>
    <name evidence="1" type="ORF">LTS18_005838</name>
</gene>
<accession>A0ACC3DQQ1</accession>
<reference evidence="1" key="1">
    <citation type="submission" date="2024-09" db="EMBL/GenBank/DDBJ databases">
        <title>Black Yeasts Isolated from many extreme environments.</title>
        <authorList>
            <person name="Coleine C."/>
            <person name="Stajich J.E."/>
            <person name="Selbmann L."/>
        </authorList>
    </citation>
    <scope>NUCLEOTIDE SEQUENCE</scope>
    <source>
        <strain evidence="1">CCFEE 5737</strain>
    </source>
</reference>